<proteinExistence type="predicted"/>
<organism evidence="1 2">
    <name type="scientific">Reinekea blandensis MED297</name>
    <dbReference type="NCBI Taxonomy" id="314283"/>
    <lineage>
        <taxon>Bacteria</taxon>
        <taxon>Pseudomonadati</taxon>
        <taxon>Pseudomonadota</taxon>
        <taxon>Gammaproteobacteria</taxon>
        <taxon>Oceanospirillales</taxon>
        <taxon>Saccharospirillaceae</taxon>
        <taxon>Reinekea</taxon>
    </lineage>
</organism>
<name>A4B9E5_9GAMM</name>
<reference evidence="1 2" key="1">
    <citation type="submission" date="2006-02" db="EMBL/GenBank/DDBJ databases">
        <authorList>
            <person name="Pinhassi J."/>
            <person name="Pedros-Alio C."/>
            <person name="Ferriera S."/>
            <person name="Johnson J."/>
            <person name="Kravitz S."/>
            <person name="Halpern A."/>
            <person name="Remington K."/>
            <person name="Beeson K."/>
            <person name="Tran B."/>
            <person name="Rogers Y.-H."/>
            <person name="Friedman R."/>
            <person name="Venter J.C."/>
        </authorList>
    </citation>
    <scope>NUCLEOTIDE SEQUENCE [LARGE SCALE GENOMIC DNA]</scope>
    <source>
        <strain evidence="1 2">MED297</strain>
    </source>
</reference>
<protein>
    <submittedName>
        <fullName evidence="1">Orotate phosphoribosyltransferase</fullName>
        <ecNumber evidence="1">2.4.2.10</ecNumber>
    </submittedName>
</protein>
<keyword evidence="2" id="KW-1185">Reference proteome</keyword>
<evidence type="ECO:0000313" key="1">
    <source>
        <dbReference type="EMBL" id="EAR11246.1"/>
    </source>
</evidence>
<dbReference type="EC" id="2.4.2.10" evidence="1"/>
<dbReference type="AlphaFoldDB" id="A4B9E5"/>
<keyword evidence="1" id="KW-0808">Transferase</keyword>
<dbReference type="EMBL" id="AAOE01000001">
    <property type="protein sequence ID" value="EAR11246.1"/>
    <property type="molecule type" value="Genomic_DNA"/>
</dbReference>
<dbReference type="GO" id="GO:0004588">
    <property type="term" value="F:orotate phosphoribosyltransferase activity"/>
    <property type="evidence" value="ECO:0007669"/>
    <property type="project" value="UniProtKB-EC"/>
</dbReference>
<keyword evidence="1" id="KW-0328">Glycosyltransferase</keyword>
<comment type="caution">
    <text evidence="1">The sequence shown here is derived from an EMBL/GenBank/DDBJ whole genome shotgun (WGS) entry which is preliminary data.</text>
</comment>
<gene>
    <name evidence="1" type="primary">pyrE</name>
    <name evidence="1" type="ORF">MED297_20202</name>
</gene>
<dbReference type="HOGENOM" id="CLU_3391010_0_0_6"/>
<accession>A4B9E5</accession>
<dbReference type="Proteomes" id="UP000005953">
    <property type="component" value="Unassembled WGS sequence"/>
</dbReference>
<evidence type="ECO:0000313" key="2">
    <source>
        <dbReference type="Proteomes" id="UP000005953"/>
    </source>
</evidence>
<sequence length="32" mass="3911">MKVLAILRRIVTQIQVTYAVQRNRRFPVQKRQ</sequence>
<dbReference type="STRING" id="314283.MED297_20202"/>